<sequence>MSSVLQPYLSKCGEAVVRRLHKTLRATSYEDPVDQETFLVASAKSLVRLRPQVLSFALVSDLGECVFTLRSMLHPFNAPLGTPSGDAYVSIQDFAGEIMMKQQEILDRKLLQAERARAANDAAARLEHQAVLAQAVHVKEHTSPEEDFVSIPSSDEDSAGPDPPLLITPAPSPIVTDLTNNTAINQAQILSPLHDLDIHLARLSLEAVPNNPPHSPLSPNLSLPDLVPDFCLTRHKLPVKGGALRNERIKAHHKRNAAISVPVVECNTVRLVPRPFGPLPCSRKLSYVDDWLQSTPRYAASPAPKRKYIGSSKPSANPNRRSRRPVHKKTKRCYHCAATDHLLVLCPFRQLID</sequence>
<keyword evidence="3" id="KW-1185">Reference proteome</keyword>
<evidence type="ECO:0000313" key="2">
    <source>
        <dbReference type="EMBL" id="KAJ7307924.1"/>
    </source>
</evidence>
<evidence type="ECO:0000256" key="1">
    <source>
        <dbReference type="SAM" id="MobiDB-lite"/>
    </source>
</evidence>
<dbReference type="Proteomes" id="UP001218218">
    <property type="component" value="Unassembled WGS sequence"/>
</dbReference>
<reference evidence="2" key="1">
    <citation type="submission" date="2023-03" db="EMBL/GenBank/DDBJ databases">
        <title>Massive genome expansion in bonnet fungi (Mycena s.s.) driven by repeated elements and novel gene families across ecological guilds.</title>
        <authorList>
            <consortium name="Lawrence Berkeley National Laboratory"/>
            <person name="Harder C.B."/>
            <person name="Miyauchi S."/>
            <person name="Viragh M."/>
            <person name="Kuo A."/>
            <person name="Thoen E."/>
            <person name="Andreopoulos B."/>
            <person name="Lu D."/>
            <person name="Skrede I."/>
            <person name="Drula E."/>
            <person name="Henrissat B."/>
            <person name="Morin E."/>
            <person name="Kohler A."/>
            <person name="Barry K."/>
            <person name="LaButti K."/>
            <person name="Morin E."/>
            <person name="Salamov A."/>
            <person name="Lipzen A."/>
            <person name="Mereny Z."/>
            <person name="Hegedus B."/>
            <person name="Baldrian P."/>
            <person name="Stursova M."/>
            <person name="Weitz H."/>
            <person name="Taylor A."/>
            <person name="Grigoriev I.V."/>
            <person name="Nagy L.G."/>
            <person name="Martin F."/>
            <person name="Kauserud H."/>
        </authorList>
    </citation>
    <scope>NUCLEOTIDE SEQUENCE</scope>
    <source>
        <strain evidence="2">CBHHK002</strain>
    </source>
</reference>
<name>A0AAD7EBI0_9AGAR</name>
<gene>
    <name evidence="2" type="ORF">DFH08DRAFT_1051205</name>
</gene>
<protein>
    <submittedName>
        <fullName evidence="2">Uncharacterized protein</fullName>
    </submittedName>
</protein>
<organism evidence="2 3">
    <name type="scientific">Mycena albidolilacea</name>
    <dbReference type="NCBI Taxonomy" id="1033008"/>
    <lineage>
        <taxon>Eukaryota</taxon>
        <taxon>Fungi</taxon>
        <taxon>Dikarya</taxon>
        <taxon>Basidiomycota</taxon>
        <taxon>Agaricomycotina</taxon>
        <taxon>Agaricomycetes</taxon>
        <taxon>Agaricomycetidae</taxon>
        <taxon>Agaricales</taxon>
        <taxon>Marasmiineae</taxon>
        <taxon>Mycenaceae</taxon>
        <taxon>Mycena</taxon>
    </lineage>
</organism>
<proteinExistence type="predicted"/>
<dbReference type="EMBL" id="JARIHO010000086">
    <property type="protein sequence ID" value="KAJ7307924.1"/>
    <property type="molecule type" value="Genomic_DNA"/>
</dbReference>
<dbReference type="AlphaFoldDB" id="A0AAD7EBI0"/>
<evidence type="ECO:0000313" key="3">
    <source>
        <dbReference type="Proteomes" id="UP001218218"/>
    </source>
</evidence>
<feature type="region of interest" description="Disordered" evidence="1">
    <location>
        <begin position="301"/>
        <end position="330"/>
    </location>
</feature>
<feature type="compositionally biased region" description="Basic residues" evidence="1">
    <location>
        <begin position="320"/>
        <end position="330"/>
    </location>
</feature>
<accession>A0AAD7EBI0</accession>
<comment type="caution">
    <text evidence="2">The sequence shown here is derived from an EMBL/GenBank/DDBJ whole genome shotgun (WGS) entry which is preliminary data.</text>
</comment>
<feature type="region of interest" description="Disordered" evidence="1">
    <location>
        <begin position="140"/>
        <end position="163"/>
    </location>
</feature>